<protein>
    <submittedName>
        <fullName evidence="2">Uncharacterized protein</fullName>
    </submittedName>
</protein>
<evidence type="ECO:0000256" key="1">
    <source>
        <dbReference type="SAM" id="Phobius"/>
    </source>
</evidence>
<dbReference type="OMA" id="WSTDNER"/>
<gene>
    <name evidence="2" type="ORF">A4U43_C01F34970</name>
</gene>
<dbReference type="PANTHER" id="PTHR31170:SF25">
    <property type="entry name" value="BNAA09G04570D PROTEIN"/>
    <property type="match status" value="1"/>
</dbReference>
<keyword evidence="3" id="KW-1185">Reference proteome</keyword>
<organism evidence="2 3">
    <name type="scientific">Asparagus officinalis</name>
    <name type="common">Garden asparagus</name>
    <dbReference type="NCBI Taxonomy" id="4686"/>
    <lineage>
        <taxon>Eukaryota</taxon>
        <taxon>Viridiplantae</taxon>
        <taxon>Streptophyta</taxon>
        <taxon>Embryophyta</taxon>
        <taxon>Tracheophyta</taxon>
        <taxon>Spermatophyta</taxon>
        <taxon>Magnoliopsida</taxon>
        <taxon>Liliopsida</taxon>
        <taxon>Asparagales</taxon>
        <taxon>Asparagaceae</taxon>
        <taxon>Asparagoideae</taxon>
        <taxon>Asparagus</taxon>
    </lineage>
</organism>
<dbReference type="Proteomes" id="UP000243459">
    <property type="component" value="Chromosome 1"/>
</dbReference>
<name>A0A5P1FX22_ASPOF</name>
<feature type="transmembrane region" description="Helical" evidence="1">
    <location>
        <begin position="408"/>
        <end position="432"/>
    </location>
</feature>
<dbReference type="AlphaFoldDB" id="A0A5P1FX22"/>
<evidence type="ECO:0000313" key="3">
    <source>
        <dbReference type="Proteomes" id="UP000243459"/>
    </source>
</evidence>
<dbReference type="OrthoDB" id="591587at2759"/>
<keyword evidence="1" id="KW-0812">Transmembrane</keyword>
<dbReference type="PANTHER" id="PTHR31170">
    <property type="entry name" value="BNAC04G53230D PROTEIN"/>
    <property type="match status" value="1"/>
</dbReference>
<evidence type="ECO:0000313" key="2">
    <source>
        <dbReference type="EMBL" id="ONK81989.1"/>
    </source>
</evidence>
<accession>A0A5P1FX22</accession>
<dbReference type="Gramene" id="ONK81989">
    <property type="protein sequence ID" value="ONK81989"/>
    <property type="gene ID" value="A4U43_C01F34970"/>
</dbReference>
<sequence length="452" mass="52299">MEEQQREVIDLQSTIEAMHEISEGEREGGRELEEQQRWVIDLQSKIGTINYEREVEIQSKKCIYRVPRILRDLNEDAYTPQLISFGPYHHGKAHLKLMESYNLAQYLERANRSLAQVAEAFRPVVQDLMDAYDDLEEPWSTDNERFLELMILDGCCLLKLIIHDFGIPEVERSYMLTATWMDPRRLENQLPLLVLAILIEMGGHEVEYSEKIFDDLGYVPGEQRTIRGMGHHWLDMERRANTNSGDYFYDPKWTVRSAVELFQAGVSFKPSQTRCYSDISFKNGVLYLPIQTWYTNAESHLLNSIAFENIHNGTSEATTHHVFLMDNIIDTDKDVALLKEKGIISCTTGSNSEIASLFNRLTKELPVPSEPAGTIHITNVNKNLENYCNKRWNKWRASFMQTYLANPWVFSPLVAAFVLLVLTILQTTYTILPYYHHVLTPNGFDQVSYARE</sequence>
<dbReference type="EMBL" id="CM007381">
    <property type="protein sequence ID" value="ONK81989.1"/>
    <property type="molecule type" value="Genomic_DNA"/>
</dbReference>
<proteinExistence type="predicted"/>
<dbReference type="InterPro" id="IPR004158">
    <property type="entry name" value="DUF247_pln"/>
</dbReference>
<reference evidence="3" key="1">
    <citation type="journal article" date="2017" name="Nat. Commun.">
        <title>The asparagus genome sheds light on the origin and evolution of a young Y chromosome.</title>
        <authorList>
            <person name="Harkess A."/>
            <person name="Zhou J."/>
            <person name="Xu C."/>
            <person name="Bowers J.E."/>
            <person name="Van der Hulst R."/>
            <person name="Ayyampalayam S."/>
            <person name="Mercati F."/>
            <person name="Riccardi P."/>
            <person name="McKain M.R."/>
            <person name="Kakrana A."/>
            <person name="Tang H."/>
            <person name="Ray J."/>
            <person name="Groenendijk J."/>
            <person name="Arikit S."/>
            <person name="Mathioni S.M."/>
            <person name="Nakano M."/>
            <person name="Shan H."/>
            <person name="Telgmann-Rauber A."/>
            <person name="Kanno A."/>
            <person name="Yue Z."/>
            <person name="Chen H."/>
            <person name="Li W."/>
            <person name="Chen Y."/>
            <person name="Xu X."/>
            <person name="Zhang Y."/>
            <person name="Luo S."/>
            <person name="Chen H."/>
            <person name="Gao J."/>
            <person name="Mao Z."/>
            <person name="Pires J.C."/>
            <person name="Luo M."/>
            <person name="Kudrna D."/>
            <person name="Wing R.A."/>
            <person name="Meyers B.C."/>
            <person name="Yi K."/>
            <person name="Kong H."/>
            <person name="Lavrijsen P."/>
            <person name="Sunseri F."/>
            <person name="Falavigna A."/>
            <person name="Ye Y."/>
            <person name="Leebens-Mack J.H."/>
            <person name="Chen G."/>
        </authorList>
    </citation>
    <scope>NUCLEOTIDE SEQUENCE [LARGE SCALE GENOMIC DNA]</scope>
    <source>
        <strain evidence="3">cv. DH0086</strain>
    </source>
</reference>
<keyword evidence="1" id="KW-0472">Membrane</keyword>
<dbReference type="Pfam" id="PF03140">
    <property type="entry name" value="DUF247"/>
    <property type="match status" value="1"/>
</dbReference>
<keyword evidence="1" id="KW-1133">Transmembrane helix</keyword>